<dbReference type="PANTHER" id="PTHR44757">
    <property type="entry name" value="DIGUANYLATE CYCLASE DGCP"/>
    <property type="match status" value="1"/>
</dbReference>
<proteinExistence type="predicted"/>
<name>A0A3N9UQ66_9BACI</name>
<dbReference type="SMART" id="SM00267">
    <property type="entry name" value="GGDEF"/>
    <property type="match status" value="1"/>
</dbReference>
<dbReference type="InterPro" id="IPR029787">
    <property type="entry name" value="Nucleotide_cyclase"/>
</dbReference>
<feature type="transmembrane region" description="Helical" evidence="1">
    <location>
        <begin position="44"/>
        <end position="61"/>
    </location>
</feature>
<dbReference type="AlphaFoldDB" id="A0A3N9UQ66"/>
<dbReference type="PROSITE" id="PS50887">
    <property type="entry name" value="GGDEF"/>
    <property type="match status" value="1"/>
</dbReference>
<evidence type="ECO:0000259" key="3">
    <source>
        <dbReference type="PROSITE" id="PS50887"/>
    </source>
</evidence>
<dbReference type="FunFam" id="3.30.70.270:FF:000001">
    <property type="entry name" value="Diguanylate cyclase domain protein"/>
    <property type="match status" value="1"/>
</dbReference>
<dbReference type="PANTHER" id="PTHR44757:SF2">
    <property type="entry name" value="BIOFILM ARCHITECTURE MAINTENANCE PROTEIN MBAA"/>
    <property type="match status" value="1"/>
</dbReference>
<dbReference type="SMART" id="SM00091">
    <property type="entry name" value="PAS"/>
    <property type="match status" value="1"/>
</dbReference>
<evidence type="ECO:0000313" key="5">
    <source>
        <dbReference type="Proteomes" id="UP000274033"/>
    </source>
</evidence>
<keyword evidence="1" id="KW-1133">Transmembrane helix</keyword>
<dbReference type="NCBIfam" id="TIGR00254">
    <property type="entry name" value="GGDEF"/>
    <property type="match status" value="1"/>
</dbReference>
<gene>
    <name evidence="4" type="ORF">EBB45_12915</name>
</gene>
<dbReference type="Pfam" id="PF00990">
    <property type="entry name" value="GGDEF"/>
    <property type="match status" value="1"/>
</dbReference>
<dbReference type="SUPFAM" id="SSF55785">
    <property type="entry name" value="PYP-like sensor domain (PAS domain)"/>
    <property type="match status" value="1"/>
</dbReference>
<dbReference type="InterPro" id="IPR035965">
    <property type="entry name" value="PAS-like_dom_sf"/>
</dbReference>
<keyword evidence="1" id="KW-0812">Transmembrane</keyword>
<dbReference type="InterPro" id="IPR052155">
    <property type="entry name" value="Biofilm_reg_signaling"/>
</dbReference>
<dbReference type="Proteomes" id="UP000274033">
    <property type="component" value="Unassembled WGS sequence"/>
</dbReference>
<dbReference type="SUPFAM" id="SSF55073">
    <property type="entry name" value="Nucleotide cyclase"/>
    <property type="match status" value="1"/>
</dbReference>
<feature type="domain" description="GGDEF" evidence="3">
    <location>
        <begin position="229"/>
        <end position="361"/>
    </location>
</feature>
<dbReference type="CDD" id="cd01949">
    <property type="entry name" value="GGDEF"/>
    <property type="match status" value="1"/>
</dbReference>
<dbReference type="InterPro" id="IPR000160">
    <property type="entry name" value="GGDEF_dom"/>
</dbReference>
<dbReference type="Gene3D" id="3.30.450.20">
    <property type="entry name" value="PAS domain"/>
    <property type="match status" value="1"/>
</dbReference>
<protein>
    <submittedName>
        <fullName evidence="4">Sensor domain-containing diguanylate cyclase</fullName>
    </submittedName>
</protein>
<comment type="caution">
    <text evidence="4">The sequence shown here is derived from an EMBL/GenBank/DDBJ whole genome shotgun (WGS) entry which is preliminary data.</text>
</comment>
<dbReference type="CDD" id="cd00130">
    <property type="entry name" value="PAS"/>
    <property type="match status" value="1"/>
</dbReference>
<dbReference type="Gene3D" id="3.30.70.270">
    <property type="match status" value="1"/>
</dbReference>
<dbReference type="OrthoDB" id="9759607at2"/>
<reference evidence="4 5" key="1">
    <citation type="journal article" date="2013" name="J. Microbiol.">
        <title>Lysinibacillus chungkukjangi sp. nov., isolated from Chungkukjang, Korean fermented soybean food.</title>
        <authorList>
            <person name="Kim S.J."/>
            <person name="Jang Y.H."/>
            <person name="Hamada M."/>
            <person name="Ahn J.H."/>
            <person name="Weon H.Y."/>
            <person name="Suzuki K."/>
            <person name="Whang K.S."/>
            <person name="Kwon S.W."/>
        </authorList>
    </citation>
    <scope>NUCLEOTIDE SEQUENCE [LARGE SCALE GENOMIC DNA]</scope>
    <source>
        <strain evidence="4 5">MCCC 1A12701</strain>
    </source>
</reference>
<dbReference type="InterPro" id="IPR000014">
    <property type="entry name" value="PAS"/>
</dbReference>
<feature type="domain" description="PAS" evidence="2">
    <location>
        <begin position="73"/>
        <end position="134"/>
    </location>
</feature>
<sequence length="369" mass="42269">MKIYVKRIIIISTLIIVSSLFDILDDTIIRIFNFQDEGTFEITVDFIGPIIEVSLMFWALLSGKKAVCQIKNEEEQYKRLVQLSPEAILIHKKGKIIYINETGANLFGLSSANDLINRNLEEFVHHDSKDIIKKLKENSNQFPNREFNEQIKFRRADGAMIYLEFKSTKIEFKGQSVRELIARDITIQKHELDNVKRLAFEDELTGLPNRRAIMDKLSQLMKTSKKEQTKIGVMFIDLDGFKQVNDSLGHDCGDILLKQVSKLFQKCVAEKGIVARLGGDEFLVIFDQISDQDCIMVAEKMIESLNSPIIIFGKRAQVTPSIGIALYPQHGLEATELIKNADMAMYQAKQRGKNNYQIYETLNKRNNII</sequence>
<evidence type="ECO:0000313" key="4">
    <source>
        <dbReference type="EMBL" id="RQW74046.1"/>
    </source>
</evidence>
<evidence type="ECO:0000256" key="1">
    <source>
        <dbReference type="SAM" id="Phobius"/>
    </source>
</evidence>
<organism evidence="4 5">
    <name type="scientific">Lysinibacillus composti</name>
    <dbReference type="NCBI Taxonomy" id="720633"/>
    <lineage>
        <taxon>Bacteria</taxon>
        <taxon>Bacillati</taxon>
        <taxon>Bacillota</taxon>
        <taxon>Bacilli</taxon>
        <taxon>Bacillales</taxon>
        <taxon>Bacillaceae</taxon>
        <taxon>Lysinibacillus</taxon>
    </lineage>
</organism>
<dbReference type="RefSeq" id="WP_124765371.1">
    <property type="nucleotide sequence ID" value="NZ_JAFBDY010000011.1"/>
</dbReference>
<dbReference type="Pfam" id="PF13426">
    <property type="entry name" value="PAS_9"/>
    <property type="match status" value="1"/>
</dbReference>
<dbReference type="PROSITE" id="PS50112">
    <property type="entry name" value="PAS"/>
    <property type="match status" value="1"/>
</dbReference>
<accession>A0A3N9UQ66</accession>
<evidence type="ECO:0000259" key="2">
    <source>
        <dbReference type="PROSITE" id="PS50112"/>
    </source>
</evidence>
<dbReference type="InterPro" id="IPR043128">
    <property type="entry name" value="Rev_trsase/Diguanyl_cyclase"/>
</dbReference>
<keyword evidence="1" id="KW-0472">Membrane</keyword>
<dbReference type="NCBIfam" id="TIGR00229">
    <property type="entry name" value="sensory_box"/>
    <property type="match status" value="1"/>
</dbReference>
<feature type="transmembrane region" description="Helical" evidence="1">
    <location>
        <begin position="7"/>
        <end position="24"/>
    </location>
</feature>
<keyword evidence="5" id="KW-1185">Reference proteome</keyword>
<dbReference type="EMBL" id="RRCT01000012">
    <property type="protein sequence ID" value="RQW74046.1"/>
    <property type="molecule type" value="Genomic_DNA"/>
</dbReference>